<dbReference type="Pfam" id="PF00027">
    <property type="entry name" value="cNMP_binding"/>
    <property type="match status" value="1"/>
</dbReference>
<dbReference type="Pfam" id="PF13545">
    <property type="entry name" value="HTH_Crp_2"/>
    <property type="match status" value="1"/>
</dbReference>
<keyword evidence="3" id="KW-0804">Transcription</keyword>
<evidence type="ECO:0000313" key="5">
    <source>
        <dbReference type="EMBL" id="MEQ2580234.1"/>
    </source>
</evidence>
<keyword evidence="6" id="KW-1185">Reference proteome</keyword>
<reference evidence="5 6" key="1">
    <citation type="submission" date="2024-03" db="EMBL/GenBank/DDBJ databases">
        <title>Human intestinal bacterial collection.</title>
        <authorList>
            <person name="Pauvert C."/>
            <person name="Hitch T.C.A."/>
            <person name="Clavel T."/>
        </authorList>
    </citation>
    <scope>NUCLEOTIDE SEQUENCE [LARGE SCALE GENOMIC DNA]</scope>
    <source>
        <strain evidence="5 6">CLA-AA-H78B</strain>
    </source>
</reference>
<name>A0ABV1I4W0_9FIRM</name>
<dbReference type="SMART" id="SM00100">
    <property type="entry name" value="cNMP"/>
    <property type="match status" value="1"/>
</dbReference>
<dbReference type="Proteomes" id="UP001470288">
    <property type="component" value="Unassembled WGS sequence"/>
</dbReference>
<proteinExistence type="predicted"/>
<accession>A0ABV1I4W0</accession>
<keyword evidence="2" id="KW-0238">DNA-binding</keyword>
<dbReference type="InterPro" id="IPR014710">
    <property type="entry name" value="RmlC-like_jellyroll"/>
</dbReference>
<evidence type="ECO:0000256" key="2">
    <source>
        <dbReference type="ARBA" id="ARBA00023125"/>
    </source>
</evidence>
<dbReference type="SUPFAM" id="SSF51206">
    <property type="entry name" value="cAMP-binding domain-like"/>
    <property type="match status" value="1"/>
</dbReference>
<evidence type="ECO:0000256" key="3">
    <source>
        <dbReference type="ARBA" id="ARBA00023163"/>
    </source>
</evidence>
<sequence>MDKLTKMSEADEIIRKLNTEQRDYLNRYFAHAPESVTGSMQVVRMPEGTTFIQEGMPVDKVYVLLKGCVSAVDYRVRETVYGFCHFNPIETFGAMEILGHMDQYRTTLATTRDSLFLKIPRDSFEKWILKDVDALQMETERIIGYLLDQSRKERLYVLLPGNERVYLILTNLYETYGKFDTYSVYMSRKDFSEVTGLSERTITRALKELEEKNLITRNGWNIVMTWNQYSKIKKLMKDQINEMGE</sequence>
<dbReference type="InterPro" id="IPR000595">
    <property type="entry name" value="cNMP-bd_dom"/>
</dbReference>
<dbReference type="SUPFAM" id="SSF46785">
    <property type="entry name" value="Winged helix' DNA-binding domain"/>
    <property type="match status" value="1"/>
</dbReference>
<feature type="domain" description="Cyclic nucleotide-binding" evidence="4">
    <location>
        <begin position="36"/>
        <end position="145"/>
    </location>
</feature>
<evidence type="ECO:0000313" key="6">
    <source>
        <dbReference type="Proteomes" id="UP001470288"/>
    </source>
</evidence>
<organism evidence="5 6">
    <name type="scientific">Hominiventricola aquisgranensis</name>
    <dbReference type="NCBI Taxonomy" id="3133164"/>
    <lineage>
        <taxon>Bacteria</taxon>
        <taxon>Bacillati</taxon>
        <taxon>Bacillota</taxon>
        <taxon>Clostridia</taxon>
        <taxon>Lachnospirales</taxon>
        <taxon>Lachnospiraceae</taxon>
        <taxon>Hominiventricola</taxon>
    </lineage>
</organism>
<dbReference type="Gene3D" id="1.10.10.10">
    <property type="entry name" value="Winged helix-like DNA-binding domain superfamily/Winged helix DNA-binding domain"/>
    <property type="match status" value="1"/>
</dbReference>
<dbReference type="InterPro" id="IPR012318">
    <property type="entry name" value="HTH_CRP"/>
</dbReference>
<evidence type="ECO:0000259" key="4">
    <source>
        <dbReference type="PROSITE" id="PS50042"/>
    </source>
</evidence>
<dbReference type="InterPro" id="IPR018490">
    <property type="entry name" value="cNMP-bd_dom_sf"/>
</dbReference>
<dbReference type="InterPro" id="IPR036390">
    <property type="entry name" value="WH_DNA-bd_sf"/>
</dbReference>
<dbReference type="Gene3D" id="2.60.120.10">
    <property type="entry name" value="Jelly Rolls"/>
    <property type="match status" value="1"/>
</dbReference>
<dbReference type="RefSeq" id="WP_349145260.1">
    <property type="nucleotide sequence ID" value="NZ_JBBMFC010000062.1"/>
</dbReference>
<gene>
    <name evidence="5" type="ORF">WMO62_15635</name>
</gene>
<keyword evidence="1" id="KW-0805">Transcription regulation</keyword>
<dbReference type="CDD" id="cd00038">
    <property type="entry name" value="CAP_ED"/>
    <property type="match status" value="1"/>
</dbReference>
<dbReference type="PROSITE" id="PS50042">
    <property type="entry name" value="CNMP_BINDING_3"/>
    <property type="match status" value="1"/>
</dbReference>
<protein>
    <submittedName>
        <fullName evidence="5">Crp/Fnr family transcriptional regulator</fullName>
    </submittedName>
</protein>
<evidence type="ECO:0000256" key="1">
    <source>
        <dbReference type="ARBA" id="ARBA00023015"/>
    </source>
</evidence>
<comment type="caution">
    <text evidence="5">The sequence shown here is derived from an EMBL/GenBank/DDBJ whole genome shotgun (WGS) entry which is preliminary data.</text>
</comment>
<dbReference type="EMBL" id="JBBMFC010000062">
    <property type="protein sequence ID" value="MEQ2580234.1"/>
    <property type="molecule type" value="Genomic_DNA"/>
</dbReference>
<dbReference type="InterPro" id="IPR036388">
    <property type="entry name" value="WH-like_DNA-bd_sf"/>
</dbReference>